<gene>
    <name evidence="2" type="primary">AVEN_137590_1</name>
    <name evidence="2" type="ORF">NPIL_137541</name>
</gene>
<keyword evidence="3" id="KW-1185">Reference proteome</keyword>
<evidence type="ECO:0000313" key="3">
    <source>
        <dbReference type="Proteomes" id="UP000887013"/>
    </source>
</evidence>
<reference evidence="2" key="1">
    <citation type="submission" date="2020-08" db="EMBL/GenBank/DDBJ databases">
        <title>Multicomponent nature underlies the extraordinary mechanical properties of spider dragline silk.</title>
        <authorList>
            <person name="Kono N."/>
            <person name="Nakamura H."/>
            <person name="Mori M."/>
            <person name="Yoshida Y."/>
            <person name="Ohtoshi R."/>
            <person name="Malay A.D."/>
            <person name="Moran D.A.P."/>
            <person name="Tomita M."/>
            <person name="Numata K."/>
            <person name="Arakawa K."/>
        </authorList>
    </citation>
    <scope>NUCLEOTIDE SEQUENCE</scope>
</reference>
<dbReference type="OrthoDB" id="6437325at2759"/>
<feature type="region of interest" description="Disordered" evidence="1">
    <location>
        <begin position="1"/>
        <end position="35"/>
    </location>
</feature>
<evidence type="ECO:0000256" key="1">
    <source>
        <dbReference type="SAM" id="MobiDB-lite"/>
    </source>
</evidence>
<evidence type="ECO:0000313" key="2">
    <source>
        <dbReference type="EMBL" id="GFT67628.1"/>
    </source>
</evidence>
<proteinExistence type="predicted"/>
<organism evidence="2 3">
    <name type="scientific">Nephila pilipes</name>
    <name type="common">Giant wood spider</name>
    <name type="synonym">Nephila maculata</name>
    <dbReference type="NCBI Taxonomy" id="299642"/>
    <lineage>
        <taxon>Eukaryota</taxon>
        <taxon>Metazoa</taxon>
        <taxon>Ecdysozoa</taxon>
        <taxon>Arthropoda</taxon>
        <taxon>Chelicerata</taxon>
        <taxon>Arachnida</taxon>
        <taxon>Araneae</taxon>
        <taxon>Araneomorphae</taxon>
        <taxon>Entelegynae</taxon>
        <taxon>Araneoidea</taxon>
        <taxon>Nephilidae</taxon>
        <taxon>Nephila</taxon>
    </lineage>
</organism>
<name>A0A8X6TXJ0_NEPPI</name>
<dbReference type="AlphaFoldDB" id="A0A8X6TXJ0"/>
<protein>
    <submittedName>
        <fullName evidence="2">Uncharacterized protein</fullName>
    </submittedName>
</protein>
<sequence>MADRHLDDKKDYFEQGSKKKSDDEKSDRDSPLPRVDCFQFSDFKNDETSRKAQDTTHKISAQPFSRKGVVIRLEPSLSENLAKKKAVADELDDKLQILRLDFDGKLQCLERGKQELKRREISLLQSSQKIEGYMRDIISLTREAEDTFQNLKFTAAELDKEFLSFTEEYDHIYTRKGSIIHLLEFYMPAKHHIDKIIQGCLGSVVLCLNLPWLEILPARDGKYGRIQQFNSTIPDGS</sequence>
<accession>A0A8X6TXJ0</accession>
<dbReference type="Proteomes" id="UP000887013">
    <property type="component" value="Unassembled WGS sequence"/>
</dbReference>
<comment type="caution">
    <text evidence="2">The sequence shown here is derived from an EMBL/GenBank/DDBJ whole genome shotgun (WGS) entry which is preliminary data.</text>
</comment>
<feature type="compositionally biased region" description="Basic and acidic residues" evidence="1">
    <location>
        <begin position="1"/>
        <end position="31"/>
    </location>
</feature>
<dbReference type="EMBL" id="BMAW01069141">
    <property type="protein sequence ID" value="GFT67628.1"/>
    <property type="molecule type" value="Genomic_DNA"/>
</dbReference>